<evidence type="ECO:0000256" key="1">
    <source>
        <dbReference type="SAM" id="Coils"/>
    </source>
</evidence>
<gene>
    <name evidence="3" type="ORF">L3556_03880</name>
</gene>
<keyword evidence="4" id="KW-1185">Reference proteome</keyword>
<dbReference type="PANTHER" id="PTHR10587">
    <property type="entry name" value="GLYCOSYL TRANSFERASE-RELATED"/>
    <property type="match status" value="1"/>
</dbReference>
<keyword evidence="1" id="KW-0175">Coiled coil</keyword>
<dbReference type="InterPro" id="IPR011330">
    <property type="entry name" value="Glyco_hydro/deAcase_b/a-brl"/>
</dbReference>
<dbReference type="RefSeq" id="WP_277865994.1">
    <property type="nucleotide sequence ID" value="NZ_JAKKUT010000002.1"/>
</dbReference>
<reference evidence="3" key="2">
    <citation type="submission" date="2022-01" db="EMBL/GenBank/DDBJ databases">
        <authorList>
            <person name="Zivanovic Y."/>
            <person name="Moreira D."/>
            <person name="Lopez-Garcia P."/>
        </authorList>
    </citation>
    <scope>NUCLEOTIDE SEQUENCE</scope>
    <source>
        <strain evidence="3">G9</strain>
    </source>
</reference>
<dbReference type="CDD" id="cd10917">
    <property type="entry name" value="CE4_NodB_like_6s_7s"/>
    <property type="match status" value="1"/>
</dbReference>
<dbReference type="InterPro" id="IPR045155">
    <property type="entry name" value="Beta-lactam_cat"/>
</dbReference>
<dbReference type="SUPFAM" id="SSF56601">
    <property type="entry name" value="beta-lactamase/transpeptidase-like"/>
    <property type="match status" value="1"/>
</dbReference>
<dbReference type="SUPFAM" id="SSF88713">
    <property type="entry name" value="Glycoside hydrolase/deacetylase"/>
    <property type="match status" value="1"/>
</dbReference>
<dbReference type="InterPro" id="IPR050248">
    <property type="entry name" value="Polysacc_deacetylase_ArnD"/>
</dbReference>
<protein>
    <submittedName>
        <fullName evidence="3">Polysaccharide deacetylase family protein</fullName>
    </submittedName>
</protein>
<feature type="coiled-coil region" evidence="1">
    <location>
        <begin position="532"/>
        <end position="559"/>
    </location>
</feature>
<proteinExistence type="predicted"/>
<evidence type="ECO:0000313" key="4">
    <source>
        <dbReference type="Proteomes" id="UP001154265"/>
    </source>
</evidence>
<organism evidence="3 4">
    <name type="scientific">Candidatus Synechococcus calcipolaris G9</name>
    <dbReference type="NCBI Taxonomy" id="1497997"/>
    <lineage>
        <taxon>Bacteria</taxon>
        <taxon>Bacillati</taxon>
        <taxon>Cyanobacteriota</taxon>
        <taxon>Cyanophyceae</taxon>
        <taxon>Synechococcales</taxon>
        <taxon>Synechococcaceae</taxon>
        <taxon>Synechococcus</taxon>
    </lineage>
</organism>
<accession>A0ABT6EWB8</accession>
<name>A0ABT6EWB8_9SYNE</name>
<dbReference type="PROSITE" id="PS51677">
    <property type="entry name" value="NODB"/>
    <property type="match status" value="1"/>
</dbReference>
<dbReference type="Gene3D" id="3.40.710.10">
    <property type="entry name" value="DD-peptidase/beta-lactamase superfamily"/>
    <property type="match status" value="1"/>
</dbReference>
<feature type="domain" description="NodB homology" evidence="2">
    <location>
        <begin position="220"/>
        <end position="400"/>
    </location>
</feature>
<dbReference type="EMBL" id="JAKKUT010000002">
    <property type="protein sequence ID" value="MDG2990076.1"/>
    <property type="molecule type" value="Genomic_DNA"/>
</dbReference>
<reference evidence="3" key="1">
    <citation type="journal article" date="2022" name="Genome Biol. Evol.">
        <title>A New Gene Family Diagnostic for Intracellular Biomineralization of Amorphous Ca Carbonates by Cyanobacteria.</title>
        <authorList>
            <person name="Benzerara K."/>
            <person name="Duprat E."/>
            <person name="Bitard-Feildel T."/>
            <person name="Caumes G."/>
            <person name="Cassier-Chauvat C."/>
            <person name="Chauvat F."/>
            <person name="Dezi M."/>
            <person name="Diop S.I."/>
            <person name="Gaschignard G."/>
            <person name="Gorgen S."/>
            <person name="Gugger M."/>
            <person name="Lopez-Garcia P."/>
            <person name="Millet M."/>
            <person name="Skouri-Panet F."/>
            <person name="Moreira D."/>
            <person name="Callebaut I."/>
        </authorList>
    </citation>
    <scope>NUCLEOTIDE SEQUENCE</scope>
    <source>
        <strain evidence="3">G9</strain>
    </source>
</reference>
<sequence length="816" mass="89836">MSLQAVANFTDQASPQAIAHQLNYIFAPQSTTVRLAFREDGWKILLEAEQVPDQNHCLVLLRQLLLQWVMPPEIHVYGRQAGQAPAWGVRLRPKPTPPSYLTPEIALPDTLAAPDTTAGQVAPPLEEEALDPRSLRDPFLLMSSLAVMVSGALGLLWTSPGYWLQRATAPDHDNVRALILDQADALKERIPAGVALGEYFPPQSLQGETIHQLALAPEQKLVALTFDDGPHPTHTPQVLEILQREKVKGTFFVVGQQVNQYPDLARQIVQRGHTIANHTWTHPTHPHSTEAAAAEINRSQALIQEVTGASSRLFRPPGGNLTNGLSARAAGTQYSVVMWSADPRDWVPGRSAQVITQEVLNQTKPGGIVLLHDGGGDRSQTVQALPAIIKGLRDKGYTLVTLPELFAAQDPSGAVQTPEWLSLQSIPELTQVRDQLQGKVDEQFHDLKTKALFVPEQRQNLADRYRLHKESLSWVQQRLDHETRSKENWLRALELGGQAAATGKGEDWERSQGQWQQAIAHLQHIPENAFIYSAAQLKLQEYQRNLNIVNRNLEVAQSQFLTTVAQEAGLSNQASIALCQVGGACRALRGDLVHKSTASLIKVPVAVVALHWAQHSQYGLDRPVFITSSNYTEDASTIRPRNQYPLQTLVEAMISHSSNIAPNQLMDIMGWDYINAVLKDYGLSRTQVGSKFMGDRIAPAKLGVKSNLSTSRDLTRLISQIYGGNVPGAQILQNALGKQKDRQLGYAALQDTQATWLGEKTGENAFVLGTSVIFRVKANTYVLTIIDQGKTGDAKLRHAIGAIAHHVIRHPQLLAT</sequence>
<dbReference type="Pfam" id="PF01522">
    <property type="entry name" value="Polysacc_deac_1"/>
    <property type="match status" value="1"/>
</dbReference>
<evidence type="ECO:0000313" key="3">
    <source>
        <dbReference type="EMBL" id="MDG2990076.1"/>
    </source>
</evidence>
<evidence type="ECO:0000259" key="2">
    <source>
        <dbReference type="PROSITE" id="PS51677"/>
    </source>
</evidence>
<dbReference type="Gene3D" id="3.20.20.370">
    <property type="entry name" value="Glycoside hydrolase/deacetylase"/>
    <property type="match status" value="1"/>
</dbReference>
<dbReference type="InterPro" id="IPR012338">
    <property type="entry name" value="Beta-lactam/transpept-like"/>
</dbReference>
<comment type="caution">
    <text evidence="3">The sequence shown here is derived from an EMBL/GenBank/DDBJ whole genome shotgun (WGS) entry which is preliminary data.</text>
</comment>
<dbReference type="Proteomes" id="UP001154265">
    <property type="component" value="Unassembled WGS sequence"/>
</dbReference>
<dbReference type="Pfam" id="PF13354">
    <property type="entry name" value="Beta-lactamase2"/>
    <property type="match status" value="1"/>
</dbReference>
<dbReference type="InterPro" id="IPR002509">
    <property type="entry name" value="NODB_dom"/>
</dbReference>